<dbReference type="InterPro" id="IPR052936">
    <property type="entry name" value="Jasmonate_Hydroxylase-like"/>
</dbReference>
<dbReference type="OrthoDB" id="9797060at2"/>
<dbReference type="GO" id="GO:0004497">
    <property type="term" value="F:monooxygenase activity"/>
    <property type="evidence" value="ECO:0007669"/>
    <property type="project" value="UniProtKB-KW"/>
</dbReference>
<dbReference type="PANTHER" id="PTHR37811:SF2">
    <property type="entry name" value="ABM DOMAIN-CONTAINING PROTEIN"/>
    <property type="match status" value="1"/>
</dbReference>
<evidence type="ECO:0000259" key="1">
    <source>
        <dbReference type="PROSITE" id="PS51725"/>
    </source>
</evidence>
<dbReference type="EMBL" id="CP013987">
    <property type="protein sequence ID" value="ALZ84562.1"/>
    <property type="molecule type" value="Genomic_DNA"/>
</dbReference>
<sequence length="118" mass="13149">MSRVAVPEDCVVVAFVSQRADEDPAYERMARRMLELAQEQPGFLAVESVRGADGLGITLSYWVDQASAAAWGTHPEHREAQRLGHERWYRWHDIRVMRLLSSRSGAGVTPPEPPPGPA</sequence>
<dbReference type="Pfam" id="PF03992">
    <property type="entry name" value="ABM"/>
    <property type="match status" value="1"/>
</dbReference>
<name>A0A0U4WH06_9PSED</name>
<organism evidence="2 3">
    <name type="scientific">Pseudomonas oryzihabitans</name>
    <dbReference type="NCBI Taxonomy" id="47885"/>
    <lineage>
        <taxon>Bacteria</taxon>
        <taxon>Pseudomonadati</taxon>
        <taxon>Pseudomonadota</taxon>
        <taxon>Gammaproteobacteria</taxon>
        <taxon>Pseudomonadales</taxon>
        <taxon>Pseudomonadaceae</taxon>
        <taxon>Pseudomonas</taxon>
    </lineage>
</organism>
<keyword evidence="2" id="KW-0560">Oxidoreductase</keyword>
<dbReference type="RefSeq" id="WP_059314753.1">
    <property type="nucleotide sequence ID" value="NZ_CP013987.1"/>
</dbReference>
<dbReference type="AlphaFoldDB" id="A0A0U4WH06"/>
<accession>A0A0U4WH06</accession>
<feature type="domain" description="ABM" evidence="1">
    <location>
        <begin position="10"/>
        <end position="97"/>
    </location>
</feature>
<evidence type="ECO:0000313" key="2">
    <source>
        <dbReference type="EMBL" id="ALZ84562.1"/>
    </source>
</evidence>
<protein>
    <submittedName>
        <fullName evidence="2">Antibiotic biosynthesis monooxygenase</fullName>
    </submittedName>
</protein>
<dbReference type="InterPro" id="IPR011008">
    <property type="entry name" value="Dimeric_a/b-barrel"/>
</dbReference>
<gene>
    <name evidence="2" type="ORF">APT59_10270</name>
</gene>
<dbReference type="InterPro" id="IPR007138">
    <property type="entry name" value="ABM_dom"/>
</dbReference>
<dbReference type="PROSITE" id="PS51725">
    <property type="entry name" value="ABM"/>
    <property type="match status" value="1"/>
</dbReference>
<reference evidence="2 3" key="1">
    <citation type="submission" date="2016-01" db="EMBL/GenBank/DDBJ databases">
        <title>Annotation of Pseudomonas oryzihabitans USDA-ARS-USMARC-56511.</title>
        <authorList>
            <person name="Harhay G.P."/>
            <person name="Harhay D.M."/>
            <person name="Smith T.P.L."/>
            <person name="Bono J.L."/>
            <person name="Heaton M.P."/>
            <person name="Clawson M.L."/>
            <person name="Chitko-Mckown C.G."/>
            <person name="Capik S.F."/>
            <person name="DeDonder K.D."/>
            <person name="Apley M.D."/>
            <person name="Lubbers B.V."/>
            <person name="White B.J."/>
            <person name="Larson R.L."/>
        </authorList>
    </citation>
    <scope>NUCLEOTIDE SEQUENCE [LARGE SCALE GENOMIC DNA]</scope>
    <source>
        <strain evidence="2 3">USDA-ARS-USMARC-56511</strain>
    </source>
</reference>
<dbReference type="Proteomes" id="UP000064137">
    <property type="component" value="Chromosome"/>
</dbReference>
<dbReference type="SUPFAM" id="SSF54909">
    <property type="entry name" value="Dimeric alpha+beta barrel"/>
    <property type="match status" value="1"/>
</dbReference>
<dbReference type="KEGG" id="por:APT59_10270"/>
<dbReference type="PANTHER" id="PTHR37811">
    <property type="entry name" value="BLL5343 PROTEIN"/>
    <property type="match status" value="1"/>
</dbReference>
<evidence type="ECO:0000313" key="3">
    <source>
        <dbReference type="Proteomes" id="UP000064137"/>
    </source>
</evidence>
<dbReference type="Gene3D" id="3.30.70.100">
    <property type="match status" value="1"/>
</dbReference>
<keyword evidence="2" id="KW-0503">Monooxygenase</keyword>
<proteinExistence type="predicted"/>